<evidence type="ECO:0000313" key="3">
    <source>
        <dbReference type="EMBL" id="KIH57700.1"/>
    </source>
</evidence>
<dbReference type="Proteomes" id="UP000054047">
    <property type="component" value="Unassembled WGS sequence"/>
</dbReference>
<sequence>MEKTLFHHERESTRRREAFFIEFAEKIRPVFIETVVYVTGGFRTAKGMVNAIRSGATDGIGLGRPITAEPACTSEVHNNGPAETLLYHK</sequence>
<reference evidence="3 4" key="1">
    <citation type="submission" date="2013-12" db="EMBL/GenBank/DDBJ databases">
        <title>Draft genome of the parsitic nematode Ancylostoma duodenale.</title>
        <authorList>
            <person name="Mitreva M."/>
        </authorList>
    </citation>
    <scope>NUCLEOTIDE SEQUENCE [LARGE SCALE GENOMIC DNA]</scope>
    <source>
        <strain evidence="3 4">Zhejiang</strain>
    </source>
</reference>
<dbReference type="OrthoDB" id="1663137at2759"/>
<organism evidence="3 4">
    <name type="scientific">Ancylostoma duodenale</name>
    <dbReference type="NCBI Taxonomy" id="51022"/>
    <lineage>
        <taxon>Eukaryota</taxon>
        <taxon>Metazoa</taxon>
        <taxon>Ecdysozoa</taxon>
        <taxon>Nematoda</taxon>
        <taxon>Chromadorea</taxon>
        <taxon>Rhabditida</taxon>
        <taxon>Rhabditina</taxon>
        <taxon>Rhabditomorpha</taxon>
        <taxon>Strongyloidea</taxon>
        <taxon>Ancylostomatidae</taxon>
        <taxon>Ancylostomatinae</taxon>
        <taxon>Ancylostoma</taxon>
    </lineage>
</organism>
<dbReference type="PANTHER" id="PTHR43656:SF5">
    <property type="entry name" value="NADH:FLAVIN OXIDOREDUCTASE_NADH OXIDASE N-TERMINAL DOMAIN-CONTAINING PROTEIN"/>
    <property type="match status" value="1"/>
</dbReference>
<dbReference type="InterPro" id="IPR051799">
    <property type="entry name" value="NADH_flavin_oxidoreductase"/>
</dbReference>
<proteinExistence type="predicted"/>
<keyword evidence="2" id="KW-0560">Oxidoreductase</keyword>
<accession>A0A0C2G9Q5</accession>
<keyword evidence="4" id="KW-1185">Reference proteome</keyword>
<dbReference type="PANTHER" id="PTHR43656">
    <property type="entry name" value="BINDING OXIDOREDUCTASE, PUTATIVE (AFU_ORTHOLOGUE AFUA_2G08260)-RELATED"/>
    <property type="match status" value="1"/>
</dbReference>
<dbReference type="EMBL" id="KN734045">
    <property type="protein sequence ID" value="KIH57700.1"/>
    <property type="molecule type" value="Genomic_DNA"/>
</dbReference>
<protein>
    <recommendedName>
        <fullName evidence="5">NADH:flavin oxidoreductase/NADH oxidase N-terminal domain-containing protein</fullName>
    </recommendedName>
</protein>
<gene>
    <name evidence="3" type="ORF">ANCDUO_12105</name>
</gene>
<dbReference type="GO" id="GO:0016491">
    <property type="term" value="F:oxidoreductase activity"/>
    <property type="evidence" value="ECO:0007669"/>
    <property type="project" value="UniProtKB-KW"/>
</dbReference>
<evidence type="ECO:0000313" key="4">
    <source>
        <dbReference type="Proteomes" id="UP000054047"/>
    </source>
</evidence>
<evidence type="ECO:0000256" key="1">
    <source>
        <dbReference type="ARBA" id="ARBA00022630"/>
    </source>
</evidence>
<dbReference type="SUPFAM" id="SSF51395">
    <property type="entry name" value="FMN-linked oxidoreductases"/>
    <property type="match status" value="1"/>
</dbReference>
<name>A0A0C2G9Q5_9BILA</name>
<dbReference type="AlphaFoldDB" id="A0A0C2G9Q5"/>
<dbReference type="Gene3D" id="3.20.20.70">
    <property type="entry name" value="Aldolase class I"/>
    <property type="match status" value="1"/>
</dbReference>
<evidence type="ECO:0000256" key="2">
    <source>
        <dbReference type="ARBA" id="ARBA00023002"/>
    </source>
</evidence>
<keyword evidence="1" id="KW-0285">Flavoprotein</keyword>
<evidence type="ECO:0008006" key="5">
    <source>
        <dbReference type="Google" id="ProtNLM"/>
    </source>
</evidence>
<dbReference type="InterPro" id="IPR013785">
    <property type="entry name" value="Aldolase_TIM"/>
</dbReference>